<evidence type="ECO:0000256" key="1">
    <source>
        <dbReference type="SAM" id="MobiDB-lite"/>
    </source>
</evidence>
<feature type="region of interest" description="Disordered" evidence="1">
    <location>
        <begin position="204"/>
        <end position="427"/>
    </location>
</feature>
<sequence length="438" mass="46851">MFFTLVDELNANPKIRSLLDRNLAGDATGTIACTLWTLAGTASRGAMTDGVITRADTVRIMLNHDWADLGARLLVEVGLWHDAVSEAACETCTQHLASCSTCRPLRGDEYRFHDWWQRGYDHGVQAKLNIAKKKELQNKQLRAQVWERDCTPGDPETAPCRLCGTLLKRQDRKSDRAPETDHVDPWLAIGAANLITVCRSCNRTKGQRTPEDAGMTLLPPPSKDRSITAAPEDSRPHRAAGSPSSSSAHSQPTGSAGSRVTVPVQVPGKPLAGGEGRGSSPSTVEGRRPSPPASEAARAAHPAPPPDQRSSTPLIPARIRETELSSRAHAGVVGSGDGDGDGDGEGSGGGRGDGDGAGRRRRRRRRGSGRHRGSPSAGTGEGQGRAGSVPPVDFQRVPGKEGSPFRNHHGPWVDRDEVSTCSKHGCDRPCWKCEEERG</sequence>
<evidence type="ECO:0000313" key="4">
    <source>
        <dbReference type="Proteomes" id="UP001055868"/>
    </source>
</evidence>
<keyword evidence="3" id="KW-0540">Nuclease</keyword>
<feature type="compositionally biased region" description="Basic residues" evidence="1">
    <location>
        <begin position="359"/>
        <end position="373"/>
    </location>
</feature>
<name>A0ABY4NA52_9MICO</name>
<dbReference type="EMBL" id="CP097218">
    <property type="protein sequence ID" value="UQN30671.1"/>
    <property type="molecule type" value="Genomic_DNA"/>
</dbReference>
<keyword evidence="4" id="KW-1185">Reference proteome</keyword>
<accession>A0ABY4NA52</accession>
<dbReference type="Proteomes" id="UP001055868">
    <property type="component" value="Chromosome"/>
</dbReference>
<feature type="compositionally biased region" description="Basic and acidic residues" evidence="1">
    <location>
        <begin position="411"/>
        <end position="427"/>
    </location>
</feature>
<dbReference type="Pfam" id="PF01844">
    <property type="entry name" value="HNH"/>
    <property type="match status" value="1"/>
</dbReference>
<feature type="compositionally biased region" description="Basic and acidic residues" evidence="1">
    <location>
        <begin position="222"/>
        <end position="236"/>
    </location>
</feature>
<dbReference type="RefSeq" id="WP_249480065.1">
    <property type="nucleotide sequence ID" value="NZ_CP097218.1"/>
</dbReference>
<organism evidence="3 4">
    <name type="scientific">Brachybacterium kimchii</name>
    <dbReference type="NCBI Taxonomy" id="2942909"/>
    <lineage>
        <taxon>Bacteria</taxon>
        <taxon>Bacillati</taxon>
        <taxon>Actinomycetota</taxon>
        <taxon>Actinomycetes</taxon>
        <taxon>Micrococcales</taxon>
        <taxon>Dermabacteraceae</taxon>
        <taxon>Brachybacterium</taxon>
    </lineage>
</organism>
<feature type="domain" description="HNH" evidence="2">
    <location>
        <begin position="160"/>
        <end position="208"/>
    </location>
</feature>
<gene>
    <name evidence="3" type="ORF">M4486_05040</name>
</gene>
<protein>
    <submittedName>
        <fullName evidence="3">HNH endonuclease</fullName>
    </submittedName>
</protein>
<keyword evidence="3" id="KW-0255">Endonuclease</keyword>
<keyword evidence="3" id="KW-0378">Hydrolase</keyword>
<dbReference type="GO" id="GO:0004519">
    <property type="term" value="F:endonuclease activity"/>
    <property type="evidence" value="ECO:0007669"/>
    <property type="project" value="UniProtKB-KW"/>
</dbReference>
<dbReference type="CDD" id="cd00085">
    <property type="entry name" value="HNHc"/>
    <property type="match status" value="1"/>
</dbReference>
<reference evidence="3" key="1">
    <citation type="submission" date="2022-05" db="EMBL/GenBank/DDBJ databases">
        <title>Genomic analysis of Brachybacterium sp. CBA3104.</title>
        <authorList>
            <person name="Roh S.W."/>
            <person name="Kim Y.B."/>
            <person name="Kim Y."/>
        </authorList>
    </citation>
    <scope>NUCLEOTIDE SEQUENCE</scope>
    <source>
        <strain evidence="3">CBA3104</strain>
    </source>
</reference>
<dbReference type="Gene3D" id="1.10.30.50">
    <property type="match status" value="1"/>
</dbReference>
<dbReference type="InterPro" id="IPR002711">
    <property type="entry name" value="HNH"/>
</dbReference>
<dbReference type="InterPro" id="IPR003615">
    <property type="entry name" value="HNH_nuc"/>
</dbReference>
<proteinExistence type="predicted"/>
<feature type="compositionally biased region" description="Low complexity" evidence="1">
    <location>
        <begin position="239"/>
        <end position="256"/>
    </location>
</feature>
<evidence type="ECO:0000313" key="3">
    <source>
        <dbReference type="EMBL" id="UQN30671.1"/>
    </source>
</evidence>
<evidence type="ECO:0000259" key="2">
    <source>
        <dbReference type="Pfam" id="PF01844"/>
    </source>
</evidence>